<keyword evidence="2" id="KW-1185">Reference proteome</keyword>
<gene>
    <name evidence="1" type="ORF">TNCT_69721</name>
</gene>
<evidence type="ECO:0000313" key="1">
    <source>
        <dbReference type="EMBL" id="GFR25834.1"/>
    </source>
</evidence>
<dbReference type="EMBL" id="BMAO01018765">
    <property type="protein sequence ID" value="GFR25834.1"/>
    <property type="molecule type" value="Genomic_DNA"/>
</dbReference>
<dbReference type="AlphaFoldDB" id="A0A8X6IP12"/>
<comment type="caution">
    <text evidence="1">The sequence shown here is derived from an EMBL/GenBank/DDBJ whole genome shotgun (WGS) entry which is preliminary data.</text>
</comment>
<proteinExistence type="predicted"/>
<organism evidence="1 2">
    <name type="scientific">Trichonephila clavata</name>
    <name type="common">Joro spider</name>
    <name type="synonym">Nephila clavata</name>
    <dbReference type="NCBI Taxonomy" id="2740835"/>
    <lineage>
        <taxon>Eukaryota</taxon>
        <taxon>Metazoa</taxon>
        <taxon>Ecdysozoa</taxon>
        <taxon>Arthropoda</taxon>
        <taxon>Chelicerata</taxon>
        <taxon>Arachnida</taxon>
        <taxon>Araneae</taxon>
        <taxon>Araneomorphae</taxon>
        <taxon>Entelegynae</taxon>
        <taxon>Araneoidea</taxon>
        <taxon>Nephilidae</taxon>
        <taxon>Trichonephila</taxon>
    </lineage>
</organism>
<dbReference type="Proteomes" id="UP000887116">
    <property type="component" value="Unassembled WGS sequence"/>
</dbReference>
<accession>A0A8X6IP12</accession>
<name>A0A8X6IP12_TRICU</name>
<sequence>MLTQARTSVCGCQWYFAQVVRFIQVRFRKALSACRERKKRILVLMEVEKPVSFSLLSRLLKKSHLRLDFRSGATDRKVPPCSLTHLQLPARGLRS</sequence>
<evidence type="ECO:0000313" key="2">
    <source>
        <dbReference type="Proteomes" id="UP000887116"/>
    </source>
</evidence>
<protein>
    <submittedName>
        <fullName evidence="1">Uncharacterized protein</fullName>
    </submittedName>
</protein>
<reference evidence="1" key="1">
    <citation type="submission" date="2020-07" db="EMBL/GenBank/DDBJ databases">
        <title>Multicomponent nature underlies the extraordinary mechanical properties of spider dragline silk.</title>
        <authorList>
            <person name="Kono N."/>
            <person name="Nakamura H."/>
            <person name="Mori M."/>
            <person name="Yoshida Y."/>
            <person name="Ohtoshi R."/>
            <person name="Malay A.D."/>
            <person name="Moran D.A.P."/>
            <person name="Tomita M."/>
            <person name="Numata K."/>
            <person name="Arakawa K."/>
        </authorList>
    </citation>
    <scope>NUCLEOTIDE SEQUENCE</scope>
</reference>